<proteinExistence type="predicted"/>
<gene>
    <name evidence="1" type="ORF">HSB1_12610</name>
</gene>
<dbReference type="Proteomes" id="UP000007813">
    <property type="component" value="Unassembled WGS sequence"/>
</dbReference>
<reference evidence="1 2" key="1">
    <citation type="journal article" date="2012" name="J. Bacteriol.">
        <title>Draft Genome Sequence of the Extremely Halophilic Archaeon Halogranum salarium B-1T.</title>
        <authorList>
            <person name="Kim K.K."/>
            <person name="Lee K.C."/>
            <person name="Lee J.S."/>
        </authorList>
    </citation>
    <scope>NUCLEOTIDE SEQUENCE [LARGE SCALE GENOMIC DNA]</scope>
    <source>
        <strain evidence="1 2">B-1</strain>
    </source>
</reference>
<dbReference type="EMBL" id="ALJD01000003">
    <property type="protein sequence ID" value="EJN60658.1"/>
    <property type="molecule type" value="Genomic_DNA"/>
</dbReference>
<evidence type="ECO:0000313" key="1">
    <source>
        <dbReference type="EMBL" id="EJN60658.1"/>
    </source>
</evidence>
<dbReference type="AlphaFoldDB" id="J3A5C6"/>
<organism evidence="1 2">
    <name type="scientific">Halogranum salarium B-1</name>
    <dbReference type="NCBI Taxonomy" id="1210908"/>
    <lineage>
        <taxon>Archaea</taxon>
        <taxon>Methanobacteriati</taxon>
        <taxon>Methanobacteriota</taxon>
        <taxon>Stenosarchaea group</taxon>
        <taxon>Halobacteria</taxon>
        <taxon>Halobacteriales</taxon>
        <taxon>Haloferacaceae</taxon>
    </lineage>
</organism>
<evidence type="ECO:0000313" key="2">
    <source>
        <dbReference type="Proteomes" id="UP000007813"/>
    </source>
</evidence>
<protein>
    <submittedName>
        <fullName evidence="1">Uncharacterized protein</fullName>
    </submittedName>
</protein>
<name>J3A5C6_9EURY</name>
<sequence>MSELPRKNREVLKFEFSRSMYGIGDSKTDITPTAKEPKIN</sequence>
<comment type="caution">
    <text evidence="1">The sequence shown here is derived from an EMBL/GenBank/DDBJ whole genome shotgun (WGS) entry which is preliminary data.</text>
</comment>
<accession>J3A5C6</accession>